<evidence type="ECO:0000256" key="9">
    <source>
        <dbReference type="RuleBase" id="RU003357"/>
    </source>
</evidence>
<dbReference type="RefSeq" id="WP_110310037.1">
    <property type="nucleotide sequence ID" value="NZ_QICL01000006.1"/>
</dbReference>
<protein>
    <submittedName>
        <fullName evidence="13">TonB-linked SusC/RagA family outer membrane protein</fullName>
    </submittedName>
</protein>
<evidence type="ECO:0000256" key="7">
    <source>
        <dbReference type="ARBA" id="ARBA00023237"/>
    </source>
</evidence>
<comment type="caution">
    <text evidence="13">The sequence shown here is derived from an EMBL/GenBank/DDBJ whole genome shotgun (WGS) entry which is preliminary data.</text>
</comment>
<keyword evidence="2 8" id="KW-0813">Transport</keyword>
<organism evidence="13 14">
    <name type="scientific">Dysgonomonas alginatilytica</name>
    <dbReference type="NCBI Taxonomy" id="1605892"/>
    <lineage>
        <taxon>Bacteria</taxon>
        <taxon>Pseudomonadati</taxon>
        <taxon>Bacteroidota</taxon>
        <taxon>Bacteroidia</taxon>
        <taxon>Bacteroidales</taxon>
        <taxon>Dysgonomonadaceae</taxon>
        <taxon>Dysgonomonas</taxon>
    </lineage>
</organism>
<dbReference type="Pfam" id="PF13715">
    <property type="entry name" value="CarbopepD_reg_2"/>
    <property type="match status" value="1"/>
</dbReference>
<comment type="subcellular location">
    <subcellularLocation>
        <location evidence="1 8">Cell outer membrane</location>
        <topology evidence="1 8">Multi-pass membrane protein</topology>
    </subcellularLocation>
</comment>
<evidence type="ECO:0000256" key="3">
    <source>
        <dbReference type="ARBA" id="ARBA00022452"/>
    </source>
</evidence>
<dbReference type="InterPro" id="IPR012910">
    <property type="entry name" value="Plug_dom"/>
</dbReference>
<dbReference type="Proteomes" id="UP000247973">
    <property type="component" value="Unassembled WGS sequence"/>
</dbReference>
<dbReference type="InterPro" id="IPR008969">
    <property type="entry name" value="CarboxyPept-like_regulatory"/>
</dbReference>
<dbReference type="InterPro" id="IPR023997">
    <property type="entry name" value="TonB-dep_OMP_SusC/RagA_CS"/>
</dbReference>
<reference evidence="13 14" key="1">
    <citation type="submission" date="2018-03" db="EMBL/GenBank/DDBJ databases">
        <title>Genomic Encyclopedia of Archaeal and Bacterial Type Strains, Phase II (KMG-II): from individual species to whole genera.</title>
        <authorList>
            <person name="Goeker M."/>
        </authorList>
    </citation>
    <scope>NUCLEOTIDE SEQUENCE [LARGE SCALE GENOMIC DNA]</scope>
    <source>
        <strain evidence="13 14">DSM 100214</strain>
    </source>
</reference>
<keyword evidence="4 8" id="KW-0812">Transmembrane</keyword>
<dbReference type="Gene3D" id="2.170.130.10">
    <property type="entry name" value="TonB-dependent receptor, plug domain"/>
    <property type="match status" value="1"/>
</dbReference>
<dbReference type="Pfam" id="PF07715">
    <property type="entry name" value="Plug"/>
    <property type="match status" value="1"/>
</dbReference>
<dbReference type="SUPFAM" id="SSF56935">
    <property type="entry name" value="Porins"/>
    <property type="match status" value="1"/>
</dbReference>
<dbReference type="Gene3D" id="2.40.170.20">
    <property type="entry name" value="TonB-dependent receptor, beta-barrel domain"/>
    <property type="match status" value="1"/>
</dbReference>
<evidence type="ECO:0000256" key="4">
    <source>
        <dbReference type="ARBA" id="ARBA00022692"/>
    </source>
</evidence>
<keyword evidence="14" id="KW-1185">Reference proteome</keyword>
<dbReference type="InterPro" id="IPR037066">
    <property type="entry name" value="Plug_dom_sf"/>
</dbReference>
<dbReference type="Pfam" id="PF00593">
    <property type="entry name" value="TonB_dep_Rec_b-barrel"/>
    <property type="match status" value="1"/>
</dbReference>
<dbReference type="EMBL" id="QICL01000006">
    <property type="protein sequence ID" value="PXV65842.1"/>
    <property type="molecule type" value="Genomic_DNA"/>
</dbReference>
<evidence type="ECO:0000256" key="1">
    <source>
        <dbReference type="ARBA" id="ARBA00004571"/>
    </source>
</evidence>
<accession>A0A2V3PQ94</accession>
<dbReference type="InterPro" id="IPR023996">
    <property type="entry name" value="TonB-dep_OMP_SusC/RagA"/>
</dbReference>
<evidence type="ECO:0000256" key="2">
    <source>
        <dbReference type="ARBA" id="ARBA00022448"/>
    </source>
</evidence>
<dbReference type="InterPro" id="IPR039426">
    <property type="entry name" value="TonB-dep_rcpt-like"/>
</dbReference>
<feature type="domain" description="TonB-dependent receptor-like beta-barrel" evidence="11">
    <location>
        <begin position="469"/>
        <end position="1001"/>
    </location>
</feature>
<evidence type="ECO:0000313" key="13">
    <source>
        <dbReference type="EMBL" id="PXV65842.1"/>
    </source>
</evidence>
<dbReference type="GO" id="GO:0009279">
    <property type="term" value="C:cell outer membrane"/>
    <property type="evidence" value="ECO:0007669"/>
    <property type="project" value="UniProtKB-SubCell"/>
</dbReference>
<proteinExistence type="inferred from homology"/>
<dbReference type="AlphaFoldDB" id="A0A2V3PQ94"/>
<dbReference type="PROSITE" id="PS52016">
    <property type="entry name" value="TONB_DEPENDENT_REC_3"/>
    <property type="match status" value="1"/>
</dbReference>
<dbReference type="NCBIfam" id="TIGR04056">
    <property type="entry name" value="OMP_RagA_SusC"/>
    <property type="match status" value="1"/>
</dbReference>
<dbReference type="SUPFAM" id="SSF49464">
    <property type="entry name" value="Carboxypeptidase regulatory domain-like"/>
    <property type="match status" value="1"/>
</dbReference>
<keyword evidence="6 8" id="KW-0472">Membrane</keyword>
<keyword evidence="3 8" id="KW-1134">Transmembrane beta strand</keyword>
<name>A0A2V3PQ94_9BACT</name>
<gene>
    <name evidence="13" type="ORF">CLV62_10615</name>
</gene>
<evidence type="ECO:0000256" key="8">
    <source>
        <dbReference type="PROSITE-ProRule" id="PRU01360"/>
    </source>
</evidence>
<dbReference type="NCBIfam" id="TIGR04057">
    <property type="entry name" value="SusC_RagA_signa"/>
    <property type="match status" value="1"/>
</dbReference>
<evidence type="ECO:0000256" key="5">
    <source>
        <dbReference type="ARBA" id="ARBA00023077"/>
    </source>
</evidence>
<keyword evidence="5 9" id="KW-0798">TonB box</keyword>
<evidence type="ECO:0000313" key="14">
    <source>
        <dbReference type="Proteomes" id="UP000247973"/>
    </source>
</evidence>
<comment type="similarity">
    <text evidence="8 9">Belongs to the TonB-dependent receptor family.</text>
</comment>
<evidence type="ECO:0000259" key="12">
    <source>
        <dbReference type="Pfam" id="PF07715"/>
    </source>
</evidence>
<keyword evidence="7 8" id="KW-0998">Cell outer membrane</keyword>
<dbReference type="OrthoDB" id="1096961at2"/>
<keyword evidence="10" id="KW-1133">Transmembrane helix</keyword>
<evidence type="ECO:0000256" key="10">
    <source>
        <dbReference type="SAM" id="Phobius"/>
    </source>
</evidence>
<sequence>MTKVIFFFRVKSPFASVNKHIYVFLGLLFCSITLYSQTSLTGYIFDEKTKEPIIGAVVAEKFTTNGVTSDGEGAFILRSPDKLPVTLVVSFLGYKSQEINISEEKESIKIALIEDVNSLNEVVIVGYGTQRRQELTGAVSTVPKLLLENNVSPTIDGMLAGSVAGLNVKQGSGQPGEAASIRIRGGNSINANNDPLYVIDGFIFYRDASSTKTGLGSIESSINPLASINPSDIESIEVLKDVSATAIYGSRGANGVIIITTKKGKRGETSVNYRHFTGWSKPAKKLDLMNAGQWARIQKDYFNNKGNFTDEEISKLGKGYDWQDAVLRTGTTQNHELSISGGDDKTRYLISGNYINQDGIIINSGFKRYNARVNLDRNLYKNLTASVFVTFGKSTQNSLTTTEPVNYNSSPFSAGITNSLTYALFMPPVVPIYNSDGSYNYKNPYEYAYFAIGSKAVNPVSDLENSVAETINNSLLGNFLLRYTILEGLVAKVSLGTDVSNITQNFFAPSYTAIGLAEQGIGGIGTKRYETFQTENTLGYTKQLNDANYIDLLGGYTYQKSDINYVTSIATHFTNESLKHNNLADGSVAYPPVSGTSTASLHSVIGRVNYTLEQRYNLTATIRADNSSRFAKEHRWGYFPSIGLSWNLEQENFLKNQSTLNNLKLRMSAGTVGNQEIGDYEYAQSYKANHYNGGAAYKKDNLGNSNLKWETTTQYNIGADAGFFKNRLNLVADIYYKKTSDLLLNVPVDASQGVIEQLENIGNVTNKGIEFAVNATLIDNKNLTWVVNANIAHNVNEITDMGSTKRLLQGNNSEQILQVGESLGSFYGLIFDGIVQTGEDVSKLPTTTNGVPKAGDLKFVDVSGPNGIPDGKIDQYDRTVLGSIQPTLIYGFSSSLTYRNFDFFILLQGSKGNKVYNSLRRTLEHPTDSYNMSTALLDSWTSSNPSNRLPYITGTRPYSYIDSRYVEDASYLKINNLTVGYSIKFKKYPVKLRLFAAAQNLVTISDYKGYDPEISSGLDIGAYPTARTFMAGMELSF</sequence>
<evidence type="ECO:0000259" key="11">
    <source>
        <dbReference type="Pfam" id="PF00593"/>
    </source>
</evidence>
<dbReference type="InterPro" id="IPR036942">
    <property type="entry name" value="Beta-barrel_TonB_sf"/>
</dbReference>
<dbReference type="InterPro" id="IPR000531">
    <property type="entry name" value="Beta-barrel_TonB"/>
</dbReference>
<feature type="transmembrane region" description="Helical" evidence="10">
    <location>
        <begin position="21"/>
        <end position="45"/>
    </location>
</feature>
<evidence type="ECO:0000256" key="6">
    <source>
        <dbReference type="ARBA" id="ARBA00023136"/>
    </source>
</evidence>
<feature type="domain" description="TonB-dependent receptor plug" evidence="12">
    <location>
        <begin position="132"/>
        <end position="256"/>
    </location>
</feature>